<evidence type="ECO:0000256" key="1">
    <source>
        <dbReference type="SAM" id="SignalP"/>
    </source>
</evidence>
<sequence>MKNTKLYLAIMMAVFTAGPIWAADVERTAHAQHEQGVVNMFGGAVYTGEPALAVTAALIKAGGGAEHFSFASALVAMLGEETVNSEVAKLTKQYGEDEVNTFISGMDAAIGYAINRVTDAGITLPEPADLTGVALAKTLVEAGTAPDGVFWSGYLFDKALSNKIHNQVMADINANISYEDDKITHKILNQAMYDVAQALAMTDVKLADLH</sequence>
<name>A0ABS3NDF0_9GAMM</name>
<feature type="signal peptide" evidence="1">
    <location>
        <begin position="1"/>
        <end position="22"/>
    </location>
</feature>
<dbReference type="EMBL" id="JAGDFX010000003">
    <property type="protein sequence ID" value="MBO1518616.1"/>
    <property type="molecule type" value="Genomic_DNA"/>
</dbReference>
<accession>A0ABS3NDF0</accession>
<gene>
    <name evidence="2" type="ORF">J3U76_03005</name>
</gene>
<evidence type="ECO:0000313" key="3">
    <source>
        <dbReference type="Proteomes" id="UP000664882"/>
    </source>
</evidence>
<reference evidence="2 3" key="1">
    <citation type="submission" date="2021-03" db="EMBL/GenBank/DDBJ databases">
        <title>Oceanisphaera sp. nov., isolated from the intestine.</title>
        <authorList>
            <person name="Zhao L.-H."/>
            <person name="Shi L.-F."/>
        </authorList>
    </citation>
    <scope>NUCLEOTIDE SEQUENCE [LARGE SCALE GENOMIC DNA]</scope>
    <source>
        <strain evidence="2 3">DM8</strain>
    </source>
</reference>
<feature type="chain" id="PRO_5046699545" evidence="1">
    <location>
        <begin position="23"/>
        <end position="210"/>
    </location>
</feature>
<evidence type="ECO:0000313" key="2">
    <source>
        <dbReference type="EMBL" id="MBO1518616.1"/>
    </source>
</evidence>
<comment type="caution">
    <text evidence="2">The sequence shown here is derived from an EMBL/GenBank/DDBJ whole genome shotgun (WGS) entry which is preliminary data.</text>
</comment>
<proteinExistence type="predicted"/>
<protein>
    <submittedName>
        <fullName evidence="2">Uncharacterized protein</fullName>
    </submittedName>
</protein>
<dbReference type="Proteomes" id="UP000664882">
    <property type="component" value="Unassembled WGS sequence"/>
</dbReference>
<organism evidence="2 3">
    <name type="scientific">Oceanisphaera pacifica</name>
    <dbReference type="NCBI Taxonomy" id="2818389"/>
    <lineage>
        <taxon>Bacteria</taxon>
        <taxon>Pseudomonadati</taxon>
        <taxon>Pseudomonadota</taxon>
        <taxon>Gammaproteobacteria</taxon>
        <taxon>Aeromonadales</taxon>
        <taxon>Aeromonadaceae</taxon>
        <taxon>Oceanisphaera</taxon>
    </lineage>
</organism>
<keyword evidence="1" id="KW-0732">Signal</keyword>
<keyword evidence="3" id="KW-1185">Reference proteome</keyword>
<dbReference type="RefSeq" id="WP_208004261.1">
    <property type="nucleotide sequence ID" value="NZ_JAGDFX010000003.1"/>
</dbReference>